<accession>A0A0A8ZQR1</accession>
<reference evidence="1" key="1">
    <citation type="submission" date="2014-09" db="EMBL/GenBank/DDBJ databases">
        <authorList>
            <person name="Magalhaes I.L.F."/>
            <person name="Oliveira U."/>
            <person name="Santos F.R."/>
            <person name="Vidigal T.H.D.A."/>
            <person name="Brescovit A.D."/>
            <person name="Santos A.J."/>
        </authorList>
    </citation>
    <scope>NUCLEOTIDE SEQUENCE</scope>
    <source>
        <tissue evidence="1">Shoot tissue taken approximately 20 cm above the soil surface</tissue>
    </source>
</reference>
<dbReference type="AlphaFoldDB" id="A0A0A8ZQR1"/>
<organism evidence="1">
    <name type="scientific">Arundo donax</name>
    <name type="common">Giant reed</name>
    <name type="synonym">Donax arundinaceus</name>
    <dbReference type="NCBI Taxonomy" id="35708"/>
    <lineage>
        <taxon>Eukaryota</taxon>
        <taxon>Viridiplantae</taxon>
        <taxon>Streptophyta</taxon>
        <taxon>Embryophyta</taxon>
        <taxon>Tracheophyta</taxon>
        <taxon>Spermatophyta</taxon>
        <taxon>Magnoliopsida</taxon>
        <taxon>Liliopsida</taxon>
        <taxon>Poales</taxon>
        <taxon>Poaceae</taxon>
        <taxon>PACMAD clade</taxon>
        <taxon>Arundinoideae</taxon>
        <taxon>Arundineae</taxon>
        <taxon>Arundo</taxon>
    </lineage>
</organism>
<sequence>MVRILILLGTILTLLLGRPHIYVFLP</sequence>
<reference evidence="1" key="2">
    <citation type="journal article" date="2015" name="Data Brief">
        <title>Shoot transcriptome of the giant reed, Arundo donax.</title>
        <authorList>
            <person name="Barrero R.A."/>
            <person name="Guerrero F.D."/>
            <person name="Moolhuijzen P."/>
            <person name="Goolsby J.A."/>
            <person name="Tidwell J."/>
            <person name="Bellgard S.E."/>
            <person name="Bellgard M.I."/>
        </authorList>
    </citation>
    <scope>NUCLEOTIDE SEQUENCE</scope>
    <source>
        <tissue evidence="1">Shoot tissue taken approximately 20 cm above the soil surface</tissue>
    </source>
</reference>
<proteinExistence type="predicted"/>
<protein>
    <submittedName>
        <fullName evidence="1">Uncharacterized protein</fullName>
    </submittedName>
</protein>
<name>A0A0A8ZQR1_ARUDO</name>
<dbReference type="EMBL" id="GBRH01256799">
    <property type="protein sequence ID" value="JAD41096.1"/>
    <property type="molecule type" value="Transcribed_RNA"/>
</dbReference>
<evidence type="ECO:0000313" key="1">
    <source>
        <dbReference type="EMBL" id="JAD41096.1"/>
    </source>
</evidence>